<keyword evidence="2" id="KW-1185">Reference proteome</keyword>
<sequence length="133" mass="14575">MLLRLLSSQLKKTGNMAFAVGYAAIATVALAKIGLLPEEYPWVKAHVAEHLQSTNTMKANSGKDIQQVNAYAPSFSGFMSKISCIKPLSALVVASLIKSCRNPSGQSIRSLEEHDVFSFVNHAVRPIEKFRKQ</sequence>
<evidence type="ECO:0000313" key="1">
    <source>
        <dbReference type="EMBL" id="KAF4976191.1"/>
    </source>
</evidence>
<accession>A0A8H4UGH5</accession>
<protein>
    <submittedName>
        <fullName evidence="1">Uncharacterized protein</fullName>
    </submittedName>
</protein>
<evidence type="ECO:0000313" key="2">
    <source>
        <dbReference type="Proteomes" id="UP000635477"/>
    </source>
</evidence>
<dbReference type="EMBL" id="JABEYC010000562">
    <property type="protein sequence ID" value="KAF4976191.1"/>
    <property type="molecule type" value="Genomic_DNA"/>
</dbReference>
<reference evidence="1" key="1">
    <citation type="journal article" date="2020" name="BMC Genomics">
        <title>Correction to: Identification and distribution of gene clusters required for synthesis of sphingolipid metabolism inhibitors in diverse species of the filamentous fungus Fusarium.</title>
        <authorList>
            <person name="Kim H.S."/>
            <person name="Lohmar J.M."/>
            <person name="Busman M."/>
            <person name="Brown D.W."/>
            <person name="Naumann T.A."/>
            <person name="Divon H.H."/>
            <person name="Lysoe E."/>
            <person name="Uhlig S."/>
            <person name="Proctor R.H."/>
        </authorList>
    </citation>
    <scope>NUCLEOTIDE SEQUENCE</scope>
    <source>
        <strain evidence="1">NRRL 22465</strain>
    </source>
</reference>
<dbReference type="Proteomes" id="UP000635477">
    <property type="component" value="Unassembled WGS sequence"/>
</dbReference>
<proteinExistence type="predicted"/>
<gene>
    <name evidence="1" type="ORF">FZEAL_7110</name>
</gene>
<comment type="caution">
    <text evidence="1">The sequence shown here is derived from an EMBL/GenBank/DDBJ whole genome shotgun (WGS) entry which is preliminary data.</text>
</comment>
<dbReference type="AlphaFoldDB" id="A0A8H4UGH5"/>
<reference evidence="1" key="2">
    <citation type="submission" date="2020-05" db="EMBL/GenBank/DDBJ databases">
        <authorList>
            <person name="Kim H.-S."/>
            <person name="Proctor R.H."/>
            <person name="Brown D.W."/>
        </authorList>
    </citation>
    <scope>NUCLEOTIDE SEQUENCE</scope>
    <source>
        <strain evidence="1">NRRL 22465</strain>
    </source>
</reference>
<organism evidence="1 2">
    <name type="scientific">Fusarium zealandicum</name>
    <dbReference type="NCBI Taxonomy" id="1053134"/>
    <lineage>
        <taxon>Eukaryota</taxon>
        <taxon>Fungi</taxon>
        <taxon>Dikarya</taxon>
        <taxon>Ascomycota</taxon>
        <taxon>Pezizomycotina</taxon>
        <taxon>Sordariomycetes</taxon>
        <taxon>Hypocreomycetidae</taxon>
        <taxon>Hypocreales</taxon>
        <taxon>Nectriaceae</taxon>
        <taxon>Fusarium</taxon>
        <taxon>Fusarium staphyleae species complex</taxon>
    </lineage>
</organism>
<name>A0A8H4UGH5_9HYPO</name>